<evidence type="ECO:0000256" key="1">
    <source>
        <dbReference type="SAM" id="Phobius"/>
    </source>
</evidence>
<feature type="transmembrane region" description="Helical" evidence="1">
    <location>
        <begin position="138"/>
        <end position="160"/>
    </location>
</feature>
<feature type="transmembrane region" description="Helical" evidence="1">
    <location>
        <begin position="39"/>
        <end position="56"/>
    </location>
</feature>
<keyword evidence="1" id="KW-0812">Transmembrane</keyword>
<evidence type="ECO:0000313" key="3">
    <source>
        <dbReference type="Proteomes" id="UP000573327"/>
    </source>
</evidence>
<name>A0A7W7S8N0_9ACTN</name>
<dbReference type="AlphaFoldDB" id="A0A7W7S8N0"/>
<feature type="transmembrane region" description="Helical" evidence="1">
    <location>
        <begin position="116"/>
        <end position="132"/>
    </location>
</feature>
<dbReference type="RefSeq" id="WP_184912640.1">
    <property type="nucleotide sequence ID" value="NZ_JACHJR010000001.1"/>
</dbReference>
<reference evidence="2 3" key="1">
    <citation type="submission" date="2020-08" db="EMBL/GenBank/DDBJ databases">
        <title>Sequencing the genomes of 1000 actinobacteria strains.</title>
        <authorList>
            <person name="Klenk H.-P."/>
        </authorList>
    </citation>
    <scope>NUCLEOTIDE SEQUENCE [LARGE SCALE GENOMIC DNA]</scope>
    <source>
        <strain evidence="2 3">DSM 44786</strain>
    </source>
</reference>
<dbReference type="Proteomes" id="UP000573327">
    <property type="component" value="Unassembled WGS sequence"/>
</dbReference>
<comment type="caution">
    <text evidence="2">The sequence shown here is derived from an EMBL/GenBank/DDBJ whole genome shotgun (WGS) entry which is preliminary data.</text>
</comment>
<accession>A0A7W7S8N0</accession>
<protein>
    <submittedName>
        <fullName evidence="2">Uncharacterized protein</fullName>
    </submittedName>
</protein>
<dbReference type="EMBL" id="JACHJR010000001">
    <property type="protein sequence ID" value="MBB4945918.1"/>
    <property type="molecule type" value="Genomic_DNA"/>
</dbReference>
<proteinExistence type="predicted"/>
<organism evidence="2 3">
    <name type="scientific">Kitasatospora gansuensis</name>
    <dbReference type="NCBI Taxonomy" id="258050"/>
    <lineage>
        <taxon>Bacteria</taxon>
        <taxon>Bacillati</taxon>
        <taxon>Actinomycetota</taxon>
        <taxon>Actinomycetes</taxon>
        <taxon>Kitasatosporales</taxon>
        <taxon>Streptomycetaceae</taxon>
        <taxon>Kitasatospora</taxon>
    </lineage>
</organism>
<gene>
    <name evidence="2" type="ORF">F4556_001453</name>
</gene>
<evidence type="ECO:0000313" key="2">
    <source>
        <dbReference type="EMBL" id="MBB4945918.1"/>
    </source>
</evidence>
<keyword evidence="1" id="KW-0472">Membrane</keyword>
<sequence>MHTGQPLFRAFRAIAFAAVCAAASLGVHRLAGGAPVQPGTLALAVGLTAGGGYLLAGHRRGLGALLGACFATQYGLHHLFGMGAVPERQAMPMHHHGMAHEMPVSTAEHVSMEPEMLLVHAVLALVCAWWLAQGEHALGGLLLGAAVAVGHWLIRLVTAAPTVPALPRPRGLTFRYSPAPALLLLLSAAVSRRGPPAPSCS</sequence>
<keyword evidence="3" id="KW-1185">Reference proteome</keyword>
<keyword evidence="1" id="KW-1133">Transmembrane helix</keyword>